<evidence type="ECO:0000313" key="7">
    <source>
        <dbReference type="EMBL" id="RPE13127.1"/>
    </source>
</evidence>
<comment type="similarity">
    <text evidence="1">Belongs to the sigma-70 factor family. ECF subfamily.</text>
</comment>
<reference evidence="7 8" key="1">
    <citation type="submission" date="2018-11" db="EMBL/GenBank/DDBJ databases">
        <title>Chitinophaga lutea sp.nov., isolate from arsenic contaminated soil.</title>
        <authorList>
            <person name="Zong Y."/>
        </authorList>
    </citation>
    <scope>NUCLEOTIDE SEQUENCE [LARGE SCALE GENOMIC DNA]</scope>
    <source>
        <strain evidence="7 8">ZY74</strain>
    </source>
</reference>
<sequence length="199" mass="23341">MPDTYDQAGDLTGYWTAVRAGDSRAYAHIHSQLHPVLYRYAFAMLGDDALAEDVVQELFVRIWFKKDTIGELRNVRAFFFTSLRRSALNQLRGLRSLQILTPGEPDIEFSPEDILIGEEEQSALRVRMSQYLNQLPKRQKEVIFLRFYEELPYSEVAVIMKVNYQSVINLAHKAITQLRAMMGKTPLWWLFLYVFQYFF</sequence>
<gene>
    <name evidence="7" type="ORF">EGT74_06230</name>
</gene>
<dbReference type="Pfam" id="PF04542">
    <property type="entry name" value="Sigma70_r2"/>
    <property type="match status" value="1"/>
</dbReference>
<organism evidence="7 8">
    <name type="scientific">Chitinophaga lutea</name>
    <dbReference type="NCBI Taxonomy" id="2488634"/>
    <lineage>
        <taxon>Bacteria</taxon>
        <taxon>Pseudomonadati</taxon>
        <taxon>Bacteroidota</taxon>
        <taxon>Chitinophagia</taxon>
        <taxon>Chitinophagales</taxon>
        <taxon>Chitinophagaceae</taxon>
        <taxon>Chitinophaga</taxon>
    </lineage>
</organism>
<evidence type="ECO:0000313" key="8">
    <source>
        <dbReference type="Proteomes" id="UP000278351"/>
    </source>
</evidence>
<dbReference type="InterPro" id="IPR013325">
    <property type="entry name" value="RNA_pol_sigma_r2"/>
</dbReference>
<dbReference type="PANTHER" id="PTHR43133">
    <property type="entry name" value="RNA POLYMERASE ECF-TYPE SIGMA FACTO"/>
    <property type="match status" value="1"/>
</dbReference>
<dbReference type="InterPro" id="IPR013324">
    <property type="entry name" value="RNA_pol_sigma_r3/r4-like"/>
</dbReference>
<proteinExistence type="inferred from homology"/>
<accession>A0A3N4QAW3</accession>
<dbReference type="InterPro" id="IPR036388">
    <property type="entry name" value="WH-like_DNA-bd_sf"/>
</dbReference>
<dbReference type="SUPFAM" id="SSF88946">
    <property type="entry name" value="Sigma2 domain of RNA polymerase sigma factors"/>
    <property type="match status" value="1"/>
</dbReference>
<evidence type="ECO:0000256" key="3">
    <source>
        <dbReference type="ARBA" id="ARBA00023082"/>
    </source>
</evidence>
<evidence type="ECO:0000256" key="4">
    <source>
        <dbReference type="ARBA" id="ARBA00023163"/>
    </source>
</evidence>
<dbReference type="InterPro" id="IPR014284">
    <property type="entry name" value="RNA_pol_sigma-70_dom"/>
</dbReference>
<keyword evidence="2" id="KW-0805">Transcription regulation</keyword>
<dbReference type="OrthoDB" id="9150024at2"/>
<name>A0A3N4QAW3_9BACT</name>
<dbReference type="InterPro" id="IPR039425">
    <property type="entry name" value="RNA_pol_sigma-70-like"/>
</dbReference>
<dbReference type="EMBL" id="RPDH01000001">
    <property type="protein sequence ID" value="RPE13127.1"/>
    <property type="molecule type" value="Genomic_DNA"/>
</dbReference>
<protein>
    <submittedName>
        <fullName evidence="7">RNA polymerase sigma factor</fullName>
    </submittedName>
</protein>
<keyword evidence="8" id="KW-1185">Reference proteome</keyword>
<dbReference type="Gene3D" id="1.10.1740.10">
    <property type="match status" value="1"/>
</dbReference>
<dbReference type="RefSeq" id="WP_123845643.1">
    <property type="nucleotide sequence ID" value="NZ_RPDH01000001.1"/>
</dbReference>
<feature type="domain" description="RNA polymerase sigma factor 70 region 4 type 2" evidence="6">
    <location>
        <begin position="127"/>
        <end position="178"/>
    </location>
</feature>
<dbReference type="PANTHER" id="PTHR43133:SF46">
    <property type="entry name" value="RNA POLYMERASE SIGMA-70 FACTOR ECF SUBFAMILY"/>
    <property type="match status" value="1"/>
</dbReference>
<dbReference type="SUPFAM" id="SSF88659">
    <property type="entry name" value="Sigma3 and sigma4 domains of RNA polymerase sigma factors"/>
    <property type="match status" value="1"/>
</dbReference>
<evidence type="ECO:0000259" key="5">
    <source>
        <dbReference type="Pfam" id="PF04542"/>
    </source>
</evidence>
<evidence type="ECO:0000256" key="1">
    <source>
        <dbReference type="ARBA" id="ARBA00010641"/>
    </source>
</evidence>
<dbReference type="Pfam" id="PF08281">
    <property type="entry name" value="Sigma70_r4_2"/>
    <property type="match status" value="1"/>
</dbReference>
<feature type="domain" description="RNA polymerase sigma-70 region 2" evidence="5">
    <location>
        <begin position="31"/>
        <end position="94"/>
    </location>
</feature>
<dbReference type="CDD" id="cd06171">
    <property type="entry name" value="Sigma70_r4"/>
    <property type="match status" value="1"/>
</dbReference>
<dbReference type="GO" id="GO:0006352">
    <property type="term" value="P:DNA-templated transcription initiation"/>
    <property type="evidence" value="ECO:0007669"/>
    <property type="project" value="InterPro"/>
</dbReference>
<dbReference type="InterPro" id="IPR013249">
    <property type="entry name" value="RNA_pol_sigma70_r4_t2"/>
</dbReference>
<dbReference type="InterPro" id="IPR007627">
    <property type="entry name" value="RNA_pol_sigma70_r2"/>
</dbReference>
<keyword evidence="3" id="KW-0731">Sigma factor</keyword>
<dbReference type="GO" id="GO:0016987">
    <property type="term" value="F:sigma factor activity"/>
    <property type="evidence" value="ECO:0007669"/>
    <property type="project" value="UniProtKB-KW"/>
</dbReference>
<dbReference type="GO" id="GO:0003677">
    <property type="term" value="F:DNA binding"/>
    <property type="evidence" value="ECO:0007669"/>
    <property type="project" value="InterPro"/>
</dbReference>
<keyword evidence="4" id="KW-0804">Transcription</keyword>
<dbReference type="Gene3D" id="1.10.10.10">
    <property type="entry name" value="Winged helix-like DNA-binding domain superfamily/Winged helix DNA-binding domain"/>
    <property type="match status" value="1"/>
</dbReference>
<dbReference type="AlphaFoldDB" id="A0A3N4QAW3"/>
<comment type="caution">
    <text evidence="7">The sequence shown here is derived from an EMBL/GenBank/DDBJ whole genome shotgun (WGS) entry which is preliminary data.</text>
</comment>
<evidence type="ECO:0000256" key="2">
    <source>
        <dbReference type="ARBA" id="ARBA00023015"/>
    </source>
</evidence>
<dbReference type="NCBIfam" id="TIGR02937">
    <property type="entry name" value="sigma70-ECF"/>
    <property type="match status" value="1"/>
</dbReference>
<evidence type="ECO:0000259" key="6">
    <source>
        <dbReference type="Pfam" id="PF08281"/>
    </source>
</evidence>
<dbReference type="Proteomes" id="UP000278351">
    <property type="component" value="Unassembled WGS sequence"/>
</dbReference>